<comment type="caution">
    <text evidence="2">The sequence shown here is derived from an EMBL/GenBank/DDBJ whole genome shotgun (WGS) entry which is preliminary data.</text>
</comment>
<dbReference type="Proteomes" id="UP001180020">
    <property type="component" value="Unassembled WGS sequence"/>
</dbReference>
<feature type="transmembrane region" description="Helical" evidence="1">
    <location>
        <begin position="67"/>
        <end position="89"/>
    </location>
</feature>
<organism evidence="2 3">
    <name type="scientific">Acorus calamus</name>
    <name type="common">Sweet flag</name>
    <dbReference type="NCBI Taxonomy" id="4465"/>
    <lineage>
        <taxon>Eukaryota</taxon>
        <taxon>Viridiplantae</taxon>
        <taxon>Streptophyta</taxon>
        <taxon>Embryophyta</taxon>
        <taxon>Tracheophyta</taxon>
        <taxon>Spermatophyta</taxon>
        <taxon>Magnoliopsida</taxon>
        <taxon>Liliopsida</taxon>
        <taxon>Acoraceae</taxon>
        <taxon>Acorus</taxon>
    </lineage>
</organism>
<dbReference type="AlphaFoldDB" id="A0AAV9FNK3"/>
<reference evidence="2" key="1">
    <citation type="journal article" date="2023" name="Nat. Commun.">
        <title>Diploid and tetraploid genomes of Acorus and the evolution of monocots.</title>
        <authorList>
            <person name="Ma L."/>
            <person name="Liu K.W."/>
            <person name="Li Z."/>
            <person name="Hsiao Y.Y."/>
            <person name="Qi Y."/>
            <person name="Fu T."/>
            <person name="Tang G.D."/>
            <person name="Zhang D."/>
            <person name="Sun W.H."/>
            <person name="Liu D.K."/>
            <person name="Li Y."/>
            <person name="Chen G.Z."/>
            <person name="Liu X.D."/>
            <person name="Liao X.Y."/>
            <person name="Jiang Y.T."/>
            <person name="Yu X."/>
            <person name="Hao Y."/>
            <person name="Huang J."/>
            <person name="Zhao X.W."/>
            <person name="Ke S."/>
            <person name="Chen Y.Y."/>
            <person name="Wu W.L."/>
            <person name="Hsu J.L."/>
            <person name="Lin Y.F."/>
            <person name="Huang M.D."/>
            <person name="Li C.Y."/>
            <person name="Huang L."/>
            <person name="Wang Z.W."/>
            <person name="Zhao X."/>
            <person name="Zhong W.Y."/>
            <person name="Peng D.H."/>
            <person name="Ahmad S."/>
            <person name="Lan S."/>
            <person name="Zhang J.S."/>
            <person name="Tsai W.C."/>
            <person name="Van de Peer Y."/>
            <person name="Liu Z.J."/>
        </authorList>
    </citation>
    <scope>NUCLEOTIDE SEQUENCE</scope>
    <source>
        <strain evidence="2">CP</strain>
    </source>
</reference>
<evidence type="ECO:0000313" key="3">
    <source>
        <dbReference type="Proteomes" id="UP001180020"/>
    </source>
</evidence>
<reference evidence="2" key="2">
    <citation type="submission" date="2023-06" db="EMBL/GenBank/DDBJ databases">
        <authorList>
            <person name="Ma L."/>
            <person name="Liu K.-W."/>
            <person name="Li Z."/>
            <person name="Hsiao Y.-Y."/>
            <person name="Qi Y."/>
            <person name="Fu T."/>
            <person name="Tang G."/>
            <person name="Zhang D."/>
            <person name="Sun W.-H."/>
            <person name="Liu D.-K."/>
            <person name="Li Y."/>
            <person name="Chen G.-Z."/>
            <person name="Liu X.-D."/>
            <person name="Liao X.-Y."/>
            <person name="Jiang Y.-T."/>
            <person name="Yu X."/>
            <person name="Hao Y."/>
            <person name="Huang J."/>
            <person name="Zhao X.-W."/>
            <person name="Ke S."/>
            <person name="Chen Y.-Y."/>
            <person name="Wu W.-L."/>
            <person name="Hsu J.-L."/>
            <person name="Lin Y.-F."/>
            <person name="Huang M.-D."/>
            <person name="Li C.-Y."/>
            <person name="Huang L."/>
            <person name="Wang Z.-W."/>
            <person name="Zhao X."/>
            <person name="Zhong W.-Y."/>
            <person name="Peng D.-H."/>
            <person name="Ahmad S."/>
            <person name="Lan S."/>
            <person name="Zhang J.-S."/>
            <person name="Tsai W.-C."/>
            <person name="Van De Peer Y."/>
            <person name="Liu Z.-J."/>
        </authorList>
    </citation>
    <scope>NUCLEOTIDE SEQUENCE</scope>
    <source>
        <strain evidence="2">CP</strain>
        <tissue evidence="2">Leaves</tissue>
    </source>
</reference>
<protein>
    <submittedName>
        <fullName evidence="2">Uncharacterized protein</fullName>
    </submittedName>
</protein>
<proteinExistence type="predicted"/>
<dbReference type="EMBL" id="JAUJYO010000001">
    <property type="protein sequence ID" value="KAK1326972.1"/>
    <property type="molecule type" value="Genomic_DNA"/>
</dbReference>
<evidence type="ECO:0000313" key="2">
    <source>
        <dbReference type="EMBL" id="KAK1326972.1"/>
    </source>
</evidence>
<keyword evidence="1" id="KW-0472">Membrane</keyword>
<keyword evidence="1" id="KW-1133">Transmembrane helix</keyword>
<accession>A0AAV9FNK3</accession>
<sequence length="95" mass="11038">MIMEELTQGTILIKEGPVGSPNQTLEEGLLWLIYIIYGYYTWNKFYSPDVGAIMFSLSLTPHRARKMFDTIVIIFYELVLFWEPCFMFGSLEAVV</sequence>
<keyword evidence="1" id="KW-0812">Transmembrane</keyword>
<keyword evidence="3" id="KW-1185">Reference proteome</keyword>
<evidence type="ECO:0000256" key="1">
    <source>
        <dbReference type="SAM" id="Phobius"/>
    </source>
</evidence>
<name>A0AAV9FNK3_ACOCL</name>
<gene>
    <name evidence="2" type="ORF">QJS10_CPA01g02007</name>
</gene>